<reference evidence="5 6" key="1">
    <citation type="submission" date="2019-02" db="EMBL/GenBank/DDBJ databases">
        <title>Deep-cultivation of Planctomycetes and their phenomic and genomic characterization uncovers novel biology.</title>
        <authorList>
            <person name="Wiegand S."/>
            <person name="Jogler M."/>
            <person name="Boedeker C."/>
            <person name="Pinto D."/>
            <person name="Vollmers J."/>
            <person name="Rivas-Marin E."/>
            <person name="Kohn T."/>
            <person name="Peeters S.H."/>
            <person name="Heuer A."/>
            <person name="Rast P."/>
            <person name="Oberbeckmann S."/>
            <person name="Bunk B."/>
            <person name="Jeske O."/>
            <person name="Meyerdierks A."/>
            <person name="Storesund J.E."/>
            <person name="Kallscheuer N."/>
            <person name="Luecker S."/>
            <person name="Lage O.M."/>
            <person name="Pohl T."/>
            <person name="Merkel B.J."/>
            <person name="Hornburger P."/>
            <person name="Mueller R.-W."/>
            <person name="Bruemmer F."/>
            <person name="Labrenz M."/>
            <person name="Spormann A.M."/>
            <person name="Op den Camp H."/>
            <person name="Overmann J."/>
            <person name="Amann R."/>
            <person name="Jetten M.S.M."/>
            <person name="Mascher T."/>
            <person name="Medema M.H."/>
            <person name="Devos D.P."/>
            <person name="Kaster A.-K."/>
            <person name="Ovreas L."/>
            <person name="Rohde M."/>
            <person name="Galperin M.Y."/>
            <person name="Jogler C."/>
        </authorList>
    </citation>
    <scope>NUCLEOTIDE SEQUENCE [LARGE SCALE GENOMIC DNA]</scope>
    <source>
        <strain evidence="5 6">K23_9</strain>
    </source>
</reference>
<keyword evidence="1 5" id="KW-0328">Glycosyltransferase</keyword>
<evidence type="ECO:0000259" key="3">
    <source>
        <dbReference type="Pfam" id="PF00534"/>
    </source>
</evidence>
<dbReference type="AlphaFoldDB" id="A0A517NZQ3"/>
<dbReference type="EC" id="2.4.1.292" evidence="5"/>
<feature type="domain" description="Glycosyl transferase family 1" evidence="3">
    <location>
        <begin position="180"/>
        <end position="338"/>
    </location>
</feature>
<evidence type="ECO:0000259" key="4">
    <source>
        <dbReference type="Pfam" id="PF13439"/>
    </source>
</evidence>
<dbReference type="Pfam" id="PF13439">
    <property type="entry name" value="Glyco_transf_4"/>
    <property type="match status" value="1"/>
</dbReference>
<evidence type="ECO:0000313" key="6">
    <source>
        <dbReference type="Proteomes" id="UP000319817"/>
    </source>
</evidence>
<sequence>MKIACIIHSLDGGGAERVMAGLASRLCDRGHEVVLVTLDNGVKNRHELSSAVRRVPLDLMRVSRSQLDRFFNSRRRVAMIRDSLLDQKPDVVLSFCDRTNIDVLSGLRNHSLPIVISERSDPSQQNLGRWWEYRRKSVYRRADRVVALTRSAADHLRPICSCPIDVIASAVEQPPIESDRAAAESNRRILAVGRLEYEKGFDRLLDAFSTVSQQHSQWSLRIVGDGSLRKQLQSQADALGLDDRVTMPGWIKPIWGELADATLFALPSRYEGFPSALLEAMAMGVPSIAMDCESGPRAIVENESNALLIPNDRGELAQGLLRLIEDCQLRNRIAAGAKSVLERFSWDKMVDSYERVLSEAASSVDSGD</sequence>
<evidence type="ECO:0000256" key="2">
    <source>
        <dbReference type="ARBA" id="ARBA00022679"/>
    </source>
</evidence>
<dbReference type="PANTHER" id="PTHR12526">
    <property type="entry name" value="GLYCOSYLTRANSFERASE"/>
    <property type="match status" value="1"/>
</dbReference>
<dbReference type="CDD" id="cd03820">
    <property type="entry name" value="GT4_AmsD-like"/>
    <property type="match status" value="1"/>
</dbReference>
<accession>A0A517NZQ3</accession>
<dbReference type="Pfam" id="PF00534">
    <property type="entry name" value="Glycos_transf_1"/>
    <property type="match status" value="1"/>
</dbReference>
<dbReference type="GO" id="GO:0016757">
    <property type="term" value="F:glycosyltransferase activity"/>
    <property type="evidence" value="ECO:0007669"/>
    <property type="project" value="UniProtKB-KW"/>
</dbReference>
<evidence type="ECO:0000313" key="5">
    <source>
        <dbReference type="EMBL" id="QDT12595.1"/>
    </source>
</evidence>
<gene>
    <name evidence="5" type="primary">pglH</name>
    <name evidence="5" type="ORF">K239x_46050</name>
</gene>
<dbReference type="OrthoDB" id="9787617at2"/>
<proteinExistence type="predicted"/>
<dbReference type="InterPro" id="IPR028098">
    <property type="entry name" value="Glyco_trans_4-like_N"/>
</dbReference>
<dbReference type="EMBL" id="CP036526">
    <property type="protein sequence ID" value="QDT12595.1"/>
    <property type="molecule type" value="Genomic_DNA"/>
</dbReference>
<protein>
    <submittedName>
        <fullName evidence="5">GalNAc-alpha-(1-&gt;4)-GalNAc-alpha-(1-&gt;3)-diNAcBac-PP-undecaprenol alpha-1,4-N-acetyl-D-galactosaminyltransferase</fullName>
        <ecNumber evidence="5">2.4.1.292</ecNumber>
    </submittedName>
</protein>
<dbReference type="RefSeq" id="WP_145420473.1">
    <property type="nucleotide sequence ID" value="NZ_CP036526.1"/>
</dbReference>
<keyword evidence="2 5" id="KW-0808">Transferase</keyword>
<dbReference type="Gene3D" id="3.40.50.2000">
    <property type="entry name" value="Glycogen Phosphorylase B"/>
    <property type="match status" value="2"/>
</dbReference>
<organism evidence="5 6">
    <name type="scientific">Stieleria marina</name>
    <dbReference type="NCBI Taxonomy" id="1930275"/>
    <lineage>
        <taxon>Bacteria</taxon>
        <taxon>Pseudomonadati</taxon>
        <taxon>Planctomycetota</taxon>
        <taxon>Planctomycetia</taxon>
        <taxon>Pirellulales</taxon>
        <taxon>Pirellulaceae</taxon>
        <taxon>Stieleria</taxon>
    </lineage>
</organism>
<dbReference type="Proteomes" id="UP000319817">
    <property type="component" value="Chromosome"/>
</dbReference>
<keyword evidence="6" id="KW-1185">Reference proteome</keyword>
<dbReference type="SUPFAM" id="SSF53756">
    <property type="entry name" value="UDP-Glycosyltransferase/glycogen phosphorylase"/>
    <property type="match status" value="1"/>
</dbReference>
<name>A0A517NZQ3_9BACT</name>
<dbReference type="PANTHER" id="PTHR12526:SF510">
    <property type="entry name" value="D-INOSITOL 3-PHOSPHATE GLYCOSYLTRANSFERASE"/>
    <property type="match status" value="1"/>
</dbReference>
<evidence type="ECO:0000256" key="1">
    <source>
        <dbReference type="ARBA" id="ARBA00022676"/>
    </source>
</evidence>
<dbReference type="InterPro" id="IPR001296">
    <property type="entry name" value="Glyco_trans_1"/>
</dbReference>
<feature type="domain" description="Glycosyltransferase subfamily 4-like N-terminal" evidence="4">
    <location>
        <begin position="13"/>
        <end position="171"/>
    </location>
</feature>